<sequence>MIESDWKKFCERIRDKQTIPQDEVVLKQAIEEVHPGVGYVLTNIDPYRITFSDNREYDPVVIIKKVKDLSYDVAKYRPSTSQLIEKIWKDIDEGKLNTDGSFYEALKPFLS</sequence>
<proteinExistence type="predicted"/>
<reference evidence="1 2" key="1">
    <citation type="submission" date="2014-11" db="EMBL/GenBank/DDBJ databases">
        <authorList>
            <person name="Fedida A."/>
            <person name="Lindell D."/>
        </authorList>
    </citation>
    <scope>NUCLEOTIDE SEQUENCE [LARGE SCALE GENOMIC DNA]</scope>
</reference>
<accession>A0A0C5AIN4</accession>
<dbReference type="EMBL" id="KP211958">
    <property type="protein sequence ID" value="AJK27468.1"/>
    <property type="molecule type" value="Genomic_DNA"/>
</dbReference>
<protein>
    <submittedName>
        <fullName evidence="1">Uncharacterized protein</fullName>
    </submittedName>
</protein>
<evidence type="ECO:0000313" key="2">
    <source>
        <dbReference type="Proteomes" id="UP000032135"/>
    </source>
</evidence>
<keyword evidence="2" id="KW-1185">Reference proteome</keyword>
<organism evidence="1 2">
    <name type="scientific">Cyanophage P-TIM40</name>
    <dbReference type="NCBI Taxonomy" id="1589733"/>
    <lineage>
        <taxon>Viruses</taxon>
        <taxon>Duplodnaviria</taxon>
        <taxon>Heunggongvirae</taxon>
        <taxon>Uroviricota</taxon>
        <taxon>Caudoviricetes</taxon>
        <taxon>Pantevenvirales</taxon>
        <taxon>Kyanoviridae</taxon>
        <taxon>Libanvirus</taxon>
        <taxon>Libanvirus ptim40</taxon>
    </lineage>
</organism>
<name>A0A0C5AIN4_9CAUD</name>
<gene>
    <name evidence="1" type="ORF">PTIM40_41</name>
</gene>
<dbReference type="KEGG" id="vg:26516586"/>
<dbReference type="GeneID" id="26516586"/>
<evidence type="ECO:0000313" key="1">
    <source>
        <dbReference type="EMBL" id="AJK27468.1"/>
    </source>
</evidence>
<dbReference type="Proteomes" id="UP000032135">
    <property type="component" value="Segment"/>
</dbReference>
<dbReference type="RefSeq" id="YP_009188116.1">
    <property type="nucleotide sequence ID" value="NC_028663.1"/>
</dbReference>